<keyword evidence="3" id="KW-1185">Reference proteome</keyword>
<dbReference type="CDD" id="cd06130">
    <property type="entry name" value="DNA_pol_III_epsilon_like"/>
    <property type="match status" value="1"/>
</dbReference>
<dbReference type="Pfam" id="PF00929">
    <property type="entry name" value="RNase_T"/>
    <property type="match status" value="1"/>
</dbReference>
<dbReference type="PANTHER" id="PTHR30231">
    <property type="entry name" value="DNA POLYMERASE III SUBUNIT EPSILON"/>
    <property type="match status" value="1"/>
</dbReference>
<dbReference type="SUPFAM" id="SSF53098">
    <property type="entry name" value="Ribonuclease H-like"/>
    <property type="match status" value="1"/>
</dbReference>
<proteinExistence type="predicted"/>
<dbReference type="EMBL" id="CP076128">
    <property type="protein sequence ID" value="QWG08255.1"/>
    <property type="molecule type" value="Genomic_DNA"/>
</dbReference>
<dbReference type="CDD" id="cd17748">
    <property type="entry name" value="BRCT_DNA_ligase_like"/>
    <property type="match status" value="1"/>
</dbReference>
<gene>
    <name evidence="2" type="ORF">KM029_04775</name>
</gene>
<evidence type="ECO:0000313" key="3">
    <source>
        <dbReference type="Proteomes" id="UP000682802"/>
    </source>
</evidence>
<sequence>MSNFIAIDFETANAKRTSACSIGIAIVENNEVVETQHHLIKPLPDYYVDMNIGIHGITPEMTRNSPTFDIRWEELNALLTKYPLIAHNAAFDLSVLRQTLAAYHMPSPDLDYFCSLVMSRKALPHLNSFKLNALSDYFGIQLDHHNAESDAKAAALIAIRMQEHHTVNSLYELSDKLGTKIGKLKSNGTYSAFGTGRPVKKVKQYEFTAPKNPQPNHRFYNKHVVFTGRLSHLTRKQAMQQVVSIGGHVLPDTLTPQTDFLVVGAQDFKKYGEGFISSKMKNAELYIKQGYPLFIMGENEFLLSVED</sequence>
<dbReference type="InterPro" id="IPR013520">
    <property type="entry name" value="Ribonucl_H"/>
</dbReference>
<protein>
    <submittedName>
        <fullName evidence="2">3'-5' exoribonuclease</fullName>
    </submittedName>
</protein>
<reference evidence="2 3" key="1">
    <citation type="submission" date="2021-05" db="EMBL/GenBank/DDBJ databases">
        <title>Comparative genomic studies on the polysaccharide-degrading batcterial strains of the Flammeovirga genus.</title>
        <authorList>
            <person name="Zewei F."/>
            <person name="Zheng Z."/>
            <person name="Yu L."/>
            <person name="Ruyue G."/>
            <person name="Yanhong M."/>
            <person name="Yuanyuan C."/>
            <person name="Jingyan G."/>
            <person name="Wenjun H."/>
        </authorList>
    </citation>
    <scope>NUCLEOTIDE SEQUENCE [LARGE SCALE GENOMIC DNA]</scope>
    <source>
        <strain evidence="2 3">YS10</strain>
    </source>
</reference>
<dbReference type="Proteomes" id="UP000682802">
    <property type="component" value="Chromosome 1"/>
</dbReference>
<name>A0ABX8GZ91_9BACT</name>
<organism evidence="2 3">
    <name type="scientific">Flammeovirga kamogawensis</name>
    <dbReference type="NCBI Taxonomy" id="373891"/>
    <lineage>
        <taxon>Bacteria</taxon>
        <taxon>Pseudomonadati</taxon>
        <taxon>Bacteroidota</taxon>
        <taxon>Cytophagia</taxon>
        <taxon>Cytophagales</taxon>
        <taxon>Flammeovirgaceae</taxon>
        <taxon>Flammeovirga</taxon>
    </lineage>
</organism>
<accession>A0ABX8GZ91</accession>
<dbReference type="InterPro" id="IPR036397">
    <property type="entry name" value="RNaseH_sf"/>
</dbReference>
<evidence type="ECO:0000313" key="2">
    <source>
        <dbReference type="EMBL" id="QWG08255.1"/>
    </source>
</evidence>
<evidence type="ECO:0000259" key="1">
    <source>
        <dbReference type="SMART" id="SM00479"/>
    </source>
</evidence>
<dbReference type="PANTHER" id="PTHR30231:SF42">
    <property type="entry name" value="EXONUCLEASE"/>
    <property type="match status" value="1"/>
</dbReference>
<dbReference type="Gene3D" id="3.30.420.10">
    <property type="entry name" value="Ribonuclease H-like superfamily/Ribonuclease H"/>
    <property type="match status" value="1"/>
</dbReference>
<dbReference type="InterPro" id="IPR036420">
    <property type="entry name" value="BRCT_dom_sf"/>
</dbReference>
<dbReference type="SUPFAM" id="SSF52113">
    <property type="entry name" value="BRCT domain"/>
    <property type="match status" value="1"/>
</dbReference>
<feature type="domain" description="Exonuclease" evidence="1">
    <location>
        <begin position="3"/>
        <end position="167"/>
    </location>
</feature>
<dbReference type="SMART" id="SM00479">
    <property type="entry name" value="EXOIII"/>
    <property type="match status" value="1"/>
</dbReference>
<dbReference type="RefSeq" id="WP_144075629.1">
    <property type="nucleotide sequence ID" value="NZ_CP076128.1"/>
</dbReference>
<dbReference type="Gene3D" id="3.40.50.10190">
    <property type="entry name" value="BRCT domain"/>
    <property type="match status" value="1"/>
</dbReference>
<dbReference type="InterPro" id="IPR012337">
    <property type="entry name" value="RNaseH-like_sf"/>
</dbReference>